<feature type="transmembrane region" description="Helical" evidence="1">
    <location>
        <begin position="135"/>
        <end position="154"/>
    </location>
</feature>
<feature type="transmembrane region" description="Helical" evidence="1">
    <location>
        <begin position="323"/>
        <end position="345"/>
    </location>
</feature>
<evidence type="ECO:0000313" key="2">
    <source>
        <dbReference type="EMBL" id="TCZ50306.1"/>
    </source>
</evidence>
<dbReference type="OrthoDB" id="9770040at2"/>
<dbReference type="EMBL" id="SKBM01000072">
    <property type="protein sequence ID" value="TCZ50306.1"/>
    <property type="molecule type" value="Genomic_DNA"/>
</dbReference>
<accession>A0A4R4D1M4</accession>
<name>A0A4R4D1M4_9PROT</name>
<dbReference type="AlphaFoldDB" id="A0A4R4D1M4"/>
<organism evidence="2 3">
    <name type="scientific">Roseicella aquatilis</name>
    <dbReference type="NCBI Taxonomy" id="2527868"/>
    <lineage>
        <taxon>Bacteria</taxon>
        <taxon>Pseudomonadati</taxon>
        <taxon>Pseudomonadota</taxon>
        <taxon>Alphaproteobacteria</taxon>
        <taxon>Acetobacterales</taxon>
        <taxon>Roseomonadaceae</taxon>
        <taxon>Roseicella</taxon>
    </lineage>
</organism>
<sequence>PGLALFRQGLRPFFLLCALWAVVAILVWVAALHGAALPAGPLPLARWHGHEMLAGVVGAALAGFVLTAIPNWTGRPPYAGAPLALLAGLFLAARLVLLPGSPVPAGLAAVVALLPLPALLLTVLPALVEAGTPRLFGPPALILAFWVGDLLMLGEAAGWWEGSFARGELLCLDVALALVGLIGGRIIPAFTRNALKGAGRPVETRPLPGVDAAGMAALLAVVVVDLLAPGGRLAGAVAALAALLALLRLSRWHGLRTLGRPILAVLHLAYLMLPVALAVKAAHLLGGWPWAANWLHLQGIGAIALMILAVMPRATLGHTGHPLAASPAMLAAWALLPLAALLRAFGP</sequence>
<evidence type="ECO:0000313" key="3">
    <source>
        <dbReference type="Proteomes" id="UP000295023"/>
    </source>
</evidence>
<feature type="transmembrane region" description="Helical" evidence="1">
    <location>
        <begin position="79"/>
        <end position="97"/>
    </location>
</feature>
<feature type="transmembrane region" description="Helical" evidence="1">
    <location>
        <begin position="174"/>
        <end position="195"/>
    </location>
</feature>
<keyword evidence="1" id="KW-0472">Membrane</keyword>
<feature type="transmembrane region" description="Helical" evidence="1">
    <location>
        <begin position="233"/>
        <end position="250"/>
    </location>
</feature>
<gene>
    <name evidence="2" type="ORF">EXY23_27360</name>
</gene>
<feature type="non-terminal residue" evidence="2">
    <location>
        <position position="1"/>
    </location>
</feature>
<feature type="transmembrane region" description="Helical" evidence="1">
    <location>
        <begin position="52"/>
        <end position="72"/>
    </location>
</feature>
<feature type="transmembrane region" description="Helical" evidence="1">
    <location>
        <begin position="207"/>
        <end position="227"/>
    </location>
</feature>
<feature type="non-terminal residue" evidence="2">
    <location>
        <position position="347"/>
    </location>
</feature>
<feature type="transmembrane region" description="Helical" evidence="1">
    <location>
        <begin position="103"/>
        <end position="128"/>
    </location>
</feature>
<keyword evidence="1" id="KW-1133">Transmembrane helix</keyword>
<protein>
    <submittedName>
        <fullName evidence="2">NnrS family protein</fullName>
    </submittedName>
</protein>
<evidence type="ECO:0000256" key="1">
    <source>
        <dbReference type="SAM" id="Phobius"/>
    </source>
</evidence>
<feature type="transmembrane region" description="Helical" evidence="1">
    <location>
        <begin position="262"/>
        <end position="285"/>
    </location>
</feature>
<comment type="caution">
    <text evidence="2">The sequence shown here is derived from an EMBL/GenBank/DDBJ whole genome shotgun (WGS) entry which is preliminary data.</text>
</comment>
<keyword evidence="3" id="KW-1185">Reference proteome</keyword>
<dbReference type="Pfam" id="PF05940">
    <property type="entry name" value="NnrS"/>
    <property type="match status" value="1"/>
</dbReference>
<dbReference type="Proteomes" id="UP000295023">
    <property type="component" value="Unassembled WGS sequence"/>
</dbReference>
<dbReference type="InterPro" id="IPR010266">
    <property type="entry name" value="NnrS"/>
</dbReference>
<feature type="transmembrane region" description="Helical" evidence="1">
    <location>
        <begin position="291"/>
        <end position="311"/>
    </location>
</feature>
<feature type="transmembrane region" description="Helical" evidence="1">
    <location>
        <begin position="12"/>
        <end position="32"/>
    </location>
</feature>
<keyword evidence="1" id="KW-0812">Transmembrane</keyword>
<reference evidence="2 3" key="1">
    <citation type="submission" date="2019-03" db="EMBL/GenBank/DDBJ databases">
        <title>Paracraurococcus aquatilis NE82 genome sequence.</title>
        <authorList>
            <person name="Zhao Y."/>
            <person name="Du Z."/>
        </authorList>
    </citation>
    <scope>NUCLEOTIDE SEQUENCE [LARGE SCALE GENOMIC DNA]</scope>
    <source>
        <strain evidence="2 3">NE82</strain>
    </source>
</reference>
<proteinExistence type="predicted"/>